<protein>
    <submittedName>
        <fullName evidence="1">Uncharacterized protein</fullName>
    </submittedName>
</protein>
<sequence length="190" mass="20993">MDYFLAVVDFLKAALWPVVVAWSAWILKDNIEDLLVKHKGTEMRLKLKAVGDKDSEIQELVNKVEKAISDNDKVVSTGEIKSSLARISALASEMADLKKEIAGTFRMGSNSDGRYSIFYSGLIKIEVKIAPGSIVKKSHIPFPHQINDESAVVTFIGSDQPKITKISRLGMDVELPESNEKEIAAVIYSI</sequence>
<dbReference type="AlphaFoldDB" id="A0AB38YBW8"/>
<evidence type="ECO:0000313" key="1">
    <source>
        <dbReference type="EMBL" id="WLD56869.1"/>
    </source>
</evidence>
<dbReference type="EMBL" id="CP101717">
    <property type="protein sequence ID" value="WLD56869.1"/>
    <property type="molecule type" value="Genomic_DNA"/>
</dbReference>
<reference evidence="1" key="1">
    <citation type="submission" date="2022-07" db="EMBL/GenBank/DDBJ databases">
        <title>Complete genome sequence of Salinispirillum sp. LH10-3-1 capable of multiple carbohydrate inversion isolated from a soda lake.</title>
        <authorList>
            <person name="Liu J."/>
            <person name="Zhai Y."/>
            <person name="Zhang H."/>
            <person name="Yang H."/>
            <person name="Qu J."/>
            <person name="Li J."/>
        </authorList>
    </citation>
    <scope>NUCLEOTIDE SEQUENCE</scope>
    <source>
        <strain evidence="1">LH 10-3-1</strain>
    </source>
</reference>
<name>A0AB38YBW8_9GAMM</name>
<organism evidence="1">
    <name type="scientific">Salinispirillum sp. LH 10-3-1</name>
    <dbReference type="NCBI Taxonomy" id="2952525"/>
    <lineage>
        <taxon>Bacteria</taxon>
        <taxon>Pseudomonadati</taxon>
        <taxon>Pseudomonadota</taxon>
        <taxon>Gammaproteobacteria</taxon>
        <taxon>Oceanospirillales</taxon>
        <taxon>Saccharospirillaceae</taxon>
        <taxon>Salinispirillum</taxon>
    </lineage>
</organism>
<proteinExistence type="predicted"/>
<dbReference type="RefSeq" id="WP_304994154.1">
    <property type="nucleotide sequence ID" value="NZ_CP101717.1"/>
</dbReference>
<accession>A0AB38YBW8</accession>
<gene>
    <name evidence="1" type="ORF">NFC81_09010</name>
</gene>